<dbReference type="InterPro" id="IPR013752">
    <property type="entry name" value="KPA_reductase"/>
</dbReference>
<dbReference type="EC" id="1.1.1.169" evidence="4"/>
<dbReference type="Proteomes" id="UP000193244">
    <property type="component" value="Unassembled WGS sequence"/>
</dbReference>
<dbReference type="UniPathway" id="UPA00028">
    <property type="reaction ID" value="UER00004"/>
</dbReference>
<dbReference type="PANTHER" id="PTHR21708">
    <property type="entry name" value="PROBABLE 2-DEHYDROPANTOATE 2-REDUCTASE"/>
    <property type="match status" value="1"/>
</dbReference>
<dbReference type="SUPFAM" id="SSF51735">
    <property type="entry name" value="NAD(P)-binding Rossmann-fold domains"/>
    <property type="match status" value="1"/>
</dbReference>
<accession>A0A1X7K627</accession>
<organism evidence="7 8">
    <name type="scientific">Agreia pratensis</name>
    <dbReference type="NCBI Taxonomy" id="150121"/>
    <lineage>
        <taxon>Bacteria</taxon>
        <taxon>Bacillati</taxon>
        <taxon>Actinomycetota</taxon>
        <taxon>Actinomycetes</taxon>
        <taxon>Micrococcales</taxon>
        <taxon>Microbacteriaceae</taxon>
        <taxon>Agreia</taxon>
    </lineage>
</organism>
<name>A0A1X7K627_9MICO</name>
<comment type="function">
    <text evidence="4">Catalyzes the NADPH-dependent reduction of ketopantoate into pantoic acid.</text>
</comment>
<evidence type="ECO:0000256" key="3">
    <source>
        <dbReference type="ARBA" id="ARBA00023002"/>
    </source>
</evidence>
<evidence type="ECO:0000313" key="7">
    <source>
        <dbReference type="EMBL" id="SMG36330.1"/>
    </source>
</evidence>
<dbReference type="Pfam" id="PF08546">
    <property type="entry name" value="ApbA_C"/>
    <property type="match status" value="1"/>
</dbReference>
<dbReference type="GO" id="GO:0005737">
    <property type="term" value="C:cytoplasm"/>
    <property type="evidence" value="ECO:0007669"/>
    <property type="project" value="TreeGrafter"/>
</dbReference>
<evidence type="ECO:0000256" key="4">
    <source>
        <dbReference type="RuleBase" id="RU362068"/>
    </source>
</evidence>
<evidence type="ECO:0000256" key="1">
    <source>
        <dbReference type="ARBA" id="ARBA00007870"/>
    </source>
</evidence>
<dbReference type="Gene3D" id="1.10.1040.10">
    <property type="entry name" value="N-(1-d-carboxylethyl)-l-norvaline Dehydrogenase, domain 2"/>
    <property type="match status" value="1"/>
</dbReference>
<dbReference type="Pfam" id="PF02558">
    <property type="entry name" value="ApbA"/>
    <property type="match status" value="1"/>
</dbReference>
<dbReference type="InterPro" id="IPR003710">
    <property type="entry name" value="ApbA"/>
</dbReference>
<evidence type="ECO:0000259" key="5">
    <source>
        <dbReference type="Pfam" id="PF02558"/>
    </source>
</evidence>
<dbReference type="PANTHER" id="PTHR21708:SF26">
    <property type="entry name" value="2-DEHYDROPANTOATE 2-REDUCTASE"/>
    <property type="match status" value="1"/>
</dbReference>
<sequence>MRIAVIGAGAIGGTITALLDRAGHDVAITARGEQLTTISSSGLRISGGWGEHLARPRASAVLDATPEMAFICTKAQDAADAIAANAEWLTGIPVVIVQNGLDGVRVAEDLLPDSPIVGAIAVYAASYVHPGLIDVTAAGPTVIGIDDPTRRQIAAEVSAVLGEAMPTELVADFRGAQWSKLIVNQVNAMPAITGLSAQETLVHPVLGHIVTASMREAVRIGFATGVRFASLQGLGQTLLRAFALAPIAIGRVLPRVMASRMGDTPNPGSTLQSIRRGQPTEIDFLNGAVVRAASAAGLTAPINECLTELVHRVEKSGDFLEIEEVAAVFRRIG</sequence>
<feature type="domain" description="Ketopantoate reductase N-terminal" evidence="5">
    <location>
        <begin position="3"/>
        <end position="145"/>
    </location>
</feature>
<dbReference type="GO" id="GO:0008677">
    <property type="term" value="F:2-dehydropantoate 2-reductase activity"/>
    <property type="evidence" value="ECO:0007669"/>
    <property type="project" value="UniProtKB-EC"/>
</dbReference>
<dbReference type="GO" id="GO:0015940">
    <property type="term" value="P:pantothenate biosynthetic process"/>
    <property type="evidence" value="ECO:0007669"/>
    <property type="project" value="UniProtKB-UniPathway"/>
</dbReference>
<comment type="similarity">
    <text evidence="1 4">Belongs to the ketopantoate reductase family.</text>
</comment>
<evidence type="ECO:0000313" key="8">
    <source>
        <dbReference type="Proteomes" id="UP000193244"/>
    </source>
</evidence>
<proteinExistence type="inferred from homology"/>
<dbReference type="NCBIfam" id="TIGR00745">
    <property type="entry name" value="apbA_panE"/>
    <property type="match status" value="1"/>
</dbReference>
<evidence type="ECO:0000259" key="6">
    <source>
        <dbReference type="Pfam" id="PF08546"/>
    </source>
</evidence>
<gene>
    <name evidence="7" type="ORF">SAMN06296010_2140</name>
</gene>
<dbReference type="InterPro" id="IPR008927">
    <property type="entry name" value="6-PGluconate_DH-like_C_sf"/>
</dbReference>
<dbReference type="SUPFAM" id="SSF48179">
    <property type="entry name" value="6-phosphogluconate dehydrogenase C-terminal domain-like"/>
    <property type="match status" value="1"/>
</dbReference>
<reference evidence="8" key="1">
    <citation type="submission" date="2017-04" db="EMBL/GenBank/DDBJ databases">
        <authorList>
            <person name="Varghese N."/>
            <person name="Submissions S."/>
        </authorList>
    </citation>
    <scope>NUCLEOTIDE SEQUENCE [LARGE SCALE GENOMIC DNA]</scope>
    <source>
        <strain evidence="8">VKM Ac-2510</strain>
    </source>
</reference>
<keyword evidence="4" id="KW-0566">Pantothenate biosynthesis</keyword>
<evidence type="ECO:0000256" key="2">
    <source>
        <dbReference type="ARBA" id="ARBA00022857"/>
    </source>
</evidence>
<dbReference type="STRING" id="150121.SAMN06296010_2140"/>
<dbReference type="InterPro" id="IPR013328">
    <property type="entry name" value="6PGD_dom2"/>
</dbReference>
<dbReference type="Gene3D" id="3.40.50.720">
    <property type="entry name" value="NAD(P)-binding Rossmann-like Domain"/>
    <property type="match status" value="1"/>
</dbReference>
<keyword evidence="8" id="KW-1185">Reference proteome</keyword>
<feature type="domain" description="Ketopantoate reductase C-terminal" evidence="6">
    <location>
        <begin position="172"/>
        <end position="314"/>
    </location>
</feature>
<dbReference type="AlphaFoldDB" id="A0A1X7K627"/>
<dbReference type="InterPro" id="IPR051402">
    <property type="entry name" value="KPR-Related"/>
</dbReference>
<dbReference type="EMBL" id="FXAY01000003">
    <property type="protein sequence ID" value="SMG36330.1"/>
    <property type="molecule type" value="Genomic_DNA"/>
</dbReference>
<dbReference type="InterPro" id="IPR013332">
    <property type="entry name" value="KPR_N"/>
</dbReference>
<dbReference type="OrthoDB" id="9796561at2"/>
<keyword evidence="2 4" id="KW-0521">NADP</keyword>
<protein>
    <recommendedName>
        <fullName evidence="4">2-dehydropantoate 2-reductase</fullName>
        <ecNumber evidence="4">1.1.1.169</ecNumber>
    </recommendedName>
    <alternativeName>
        <fullName evidence="4">Ketopantoate reductase</fullName>
    </alternativeName>
</protein>
<dbReference type="InterPro" id="IPR036291">
    <property type="entry name" value="NAD(P)-bd_dom_sf"/>
</dbReference>
<dbReference type="RefSeq" id="WP_085485775.1">
    <property type="nucleotide sequence ID" value="NZ_FXAY01000003.1"/>
</dbReference>
<comment type="pathway">
    <text evidence="4">Cofactor biosynthesis; (R)-pantothenate biosynthesis; (R)-pantoate from 3-methyl-2-oxobutanoate: step 2/2.</text>
</comment>
<keyword evidence="3 4" id="KW-0560">Oxidoreductase</keyword>
<comment type="catalytic activity">
    <reaction evidence="4">
        <text>(R)-pantoate + NADP(+) = 2-dehydropantoate + NADPH + H(+)</text>
        <dbReference type="Rhea" id="RHEA:16233"/>
        <dbReference type="ChEBI" id="CHEBI:11561"/>
        <dbReference type="ChEBI" id="CHEBI:15378"/>
        <dbReference type="ChEBI" id="CHEBI:15980"/>
        <dbReference type="ChEBI" id="CHEBI:57783"/>
        <dbReference type="ChEBI" id="CHEBI:58349"/>
        <dbReference type="EC" id="1.1.1.169"/>
    </reaction>
</comment>